<feature type="transmembrane region" description="Helical" evidence="9">
    <location>
        <begin position="57"/>
        <end position="78"/>
    </location>
</feature>
<dbReference type="InterPro" id="IPR005829">
    <property type="entry name" value="Sugar_transporter_CS"/>
</dbReference>
<dbReference type="Proteomes" id="UP000255106">
    <property type="component" value="Unassembled WGS sequence"/>
</dbReference>
<comment type="similarity">
    <text evidence="2">Belongs to the major facilitator superfamily. Sugar transporter (TC 2.A.1.1) family.</text>
</comment>
<evidence type="ECO:0000256" key="5">
    <source>
        <dbReference type="ARBA" id="ARBA00022692"/>
    </source>
</evidence>
<evidence type="ECO:0000256" key="1">
    <source>
        <dbReference type="ARBA" id="ARBA00004651"/>
    </source>
</evidence>
<comment type="subcellular location">
    <subcellularLocation>
        <location evidence="1">Cell membrane</location>
        <topology evidence="1">Multi-pass membrane protein</topology>
    </subcellularLocation>
</comment>
<evidence type="ECO:0000256" key="6">
    <source>
        <dbReference type="ARBA" id="ARBA00022989"/>
    </source>
</evidence>
<evidence type="ECO:0000256" key="7">
    <source>
        <dbReference type="ARBA" id="ARBA00023136"/>
    </source>
</evidence>
<proteinExistence type="inferred from homology"/>
<keyword evidence="6 9" id="KW-1133">Transmembrane helix</keyword>
<organism evidence="11 12">
    <name type="scientific">Enterobacter cloacae</name>
    <dbReference type="NCBI Taxonomy" id="550"/>
    <lineage>
        <taxon>Bacteria</taxon>
        <taxon>Pseudomonadati</taxon>
        <taxon>Pseudomonadota</taxon>
        <taxon>Gammaproteobacteria</taxon>
        <taxon>Enterobacterales</taxon>
        <taxon>Enterobacteriaceae</taxon>
        <taxon>Enterobacter</taxon>
        <taxon>Enterobacter cloacae complex</taxon>
    </lineage>
</organism>
<feature type="region of interest" description="Disordered" evidence="8">
    <location>
        <begin position="138"/>
        <end position="163"/>
    </location>
</feature>
<dbReference type="Pfam" id="PF00083">
    <property type="entry name" value="Sugar_tr"/>
    <property type="match status" value="1"/>
</dbReference>
<name>A0A377LWW0_ENTCL</name>
<dbReference type="GO" id="GO:0022857">
    <property type="term" value="F:transmembrane transporter activity"/>
    <property type="evidence" value="ECO:0007669"/>
    <property type="project" value="InterPro"/>
</dbReference>
<evidence type="ECO:0000256" key="8">
    <source>
        <dbReference type="SAM" id="MobiDB-lite"/>
    </source>
</evidence>
<keyword evidence="7 9" id="KW-0472">Membrane</keyword>
<keyword evidence="5 9" id="KW-0812">Transmembrane</keyword>
<dbReference type="GO" id="GO:0005886">
    <property type="term" value="C:plasma membrane"/>
    <property type="evidence" value="ECO:0007669"/>
    <property type="project" value="UniProtKB-SubCell"/>
</dbReference>
<dbReference type="InterPro" id="IPR005828">
    <property type="entry name" value="MFS_sugar_transport-like"/>
</dbReference>
<gene>
    <name evidence="11" type="primary">xylE</name>
    <name evidence="11" type="ORF">NCTC10005_02533</name>
</gene>
<feature type="domain" description="Major facilitator superfamily (MFS) profile" evidence="10">
    <location>
        <begin position="1"/>
        <end position="163"/>
    </location>
</feature>
<dbReference type="EMBL" id="UGJB01000004">
    <property type="protein sequence ID" value="STQ09810.1"/>
    <property type="molecule type" value="Genomic_DNA"/>
</dbReference>
<keyword evidence="3" id="KW-0813">Transport</keyword>
<evidence type="ECO:0000313" key="11">
    <source>
        <dbReference type="EMBL" id="STQ09810.1"/>
    </source>
</evidence>
<evidence type="ECO:0000256" key="3">
    <source>
        <dbReference type="ARBA" id="ARBA00022448"/>
    </source>
</evidence>
<evidence type="ECO:0000256" key="4">
    <source>
        <dbReference type="ARBA" id="ARBA00022475"/>
    </source>
</evidence>
<dbReference type="InterPro" id="IPR020846">
    <property type="entry name" value="MFS_dom"/>
</dbReference>
<evidence type="ECO:0000256" key="9">
    <source>
        <dbReference type="SAM" id="Phobius"/>
    </source>
</evidence>
<dbReference type="PANTHER" id="PTHR23511">
    <property type="entry name" value="SYNAPTIC VESICLE GLYCOPROTEIN 2"/>
    <property type="match status" value="1"/>
</dbReference>
<feature type="transmembrane region" description="Helical" evidence="9">
    <location>
        <begin position="25"/>
        <end position="45"/>
    </location>
</feature>
<keyword evidence="4" id="KW-1003">Cell membrane</keyword>
<dbReference type="SUPFAM" id="SSF103473">
    <property type="entry name" value="MFS general substrate transporter"/>
    <property type="match status" value="1"/>
</dbReference>
<dbReference type="AlphaFoldDB" id="A0A377LWW0"/>
<dbReference type="Gene3D" id="1.20.1250.20">
    <property type="entry name" value="MFS general substrate transporter like domains"/>
    <property type="match status" value="1"/>
</dbReference>
<protein>
    <submittedName>
        <fullName evidence="11">Major facilitator transporter</fullName>
    </submittedName>
</protein>
<dbReference type="PROSITE" id="PS00217">
    <property type="entry name" value="SUGAR_TRANSPORT_2"/>
    <property type="match status" value="1"/>
</dbReference>
<evidence type="ECO:0000313" key="12">
    <source>
        <dbReference type="Proteomes" id="UP000255106"/>
    </source>
</evidence>
<dbReference type="InterPro" id="IPR036259">
    <property type="entry name" value="MFS_trans_sf"/>
</dbReference>
<reference evidence="11 12" key="1">
    <citation type="submission" date="2018-06" db="EMBL/GenBank/DDBJ databases">
        <authorList>
            <consortium name="Pathogen Informatics"/>
            <person name="Doyle S."/>
        </authorList>
    </citation>
    <scope>NUCLEOTIDE SEQUENCE [LARGE SCALE GENOMIC DNA]</scope>
    <source>
        <strain evidence="11 12">NCTC10005</strain>
    </source>
</reference>
<dbReference type="PROSITE" id="PS50850">
    <property type="entry name" value="MFS"/>
    <property type="match status" value="1"/>
</dbReference>
<evidence type="ECO:0000259" key="10">
    <source>
        <dbReference type="PROSITE" id="PS50850"/>
    </source>
</evidence>
<accession>A0A377LWW0</accession>
<sequence>MYALLWYGLFSLVMAFQHQAEWVIFFRFMVGIGLGVELVTIDTYLTEWVPAHLRTRAFAFAFFIQFLSVPAVALMSWWLVPQMWFGLSGWRFVVIAGALASIIIWLVRKGLPESPRWLLQQKRFHEVENRHAGDGEALRQRRTGGFPSPRRAAQRTGFTQGQV</sequence>
<feature type="transmembrane region" description="Helical" evidence="9">
    <location>
        <begin position="90"/>
        <end position="107"/>
    </location>
</feature>
<evidence type="ECO:0000256" key="2">
    <source>
        <dbReference type="ARBA" id="ARBA00010992"/>
    </source>
</evidence>